<feature type="domain" description="Sigma-54 factor interaction" evidence="6">
    <location>
        <begin position="137"/>
        <end position="366"/>
    </location>
</feature>
<dbReference type="Pfam" id="PF25601">
    <property type="entry name" value="AAA_lid_14"/>
    <property type="match status" value="1"/>
</dbReference>
<dbReference type="Gene3D" id="1.10.8.60">
    <property type="match status" value="1"/>
</dbReference>
<gene>
    <name evidence="8" type="ORF">TRIP_B200424</name>
</gene>
<dbReference type="CDD" id="cd00009">
    <property type="entry name" value="AAA"/>
    <property type="match status" value="1"/>
</dbReference>
<dbReference type="Gene3D" id="1.10.10.60">
    <property type="entry name" value="Homeodomain-like"/>
    <property type="match status" value="1"/>
</dbReference>
<dbReference type="InterPro" id="IPR035965">
    <property type="entry name" value="PAS-like_dom_sf"/>
</dbReference>
<dbReference type="AlphaFoldDB" id="A0A653A2P8"/>
<dbReference type="Gene3D" id="3.30.450.20">
    <property type="entry name" value="PAS domain"/>
    <property type="match status" value="1"/>
</dbReference>
<protein>
    <submittedName>
        <fullName evidence="8">Transcriptional regulator with sigma 54 interaction domain</fullName>
    </submittedName>
</protein>
<dbReference type="PROSITE" id="PS00676">
    <property type="entry name" value="SIGMA54_INTERACT_2"/>
    <property type="match status" value="1"/>
</dbReference>
<name>A0A653A2P8_UNCDX</name>
<dbReference type="PANTHER" id="PTHR32071">
    <property type="entry name" value="TRANSCRIPTIONAL REGULATORY PROTEIN"/>
    <property type="match status" value="1"/>
</dbReference>
<dbReference type="GO" id="GO:0043565">
    <property type="term" value="F:sequence-specific DNA binding"/>
    <property type="evidence" value="ECO:0007669"/>
    <property type="project" value="InterPro"/>
</dbReference>
<feature type="domain" description="PAS" evidence="7">
    <location>
        <begin position="6"/>
        <end position="51"/>
    </location>
</feature>
<dbReference type="Pfam" id="PF00158">
    <property type="entry name" value="Sigma54_activat"/>
    <property type="match status" value="1"/>
</dbReference>
<evidence type="ECO:0000259" key="7">
    <source>
        <dbReference type="PROSITE" id="PS50112"/>
    </source>
</evidence>
<dbReference type="InterPro" id="IPR009057">
    <property type="entry name" value="Homeodomain-like_sf"/>
</dbReference>
<evidence type="ECO:0000256" key="2">
    <source>
        <dbReference type="ARBA" id="ARBA00022840"/>
    </source>
</evidence>
<dbReference type="Gene3D" id="3.40.50.300">
    <property type="entry name" value="P-loop containing nucleotide triphosphate hydrolases"/>
    <property type="match status" value="1"/>
</dbReference>
<keyword evidence="1" id="KW-0547">Nucleotide-binding</keyword>
<dbReference type="InterPro" id="IPR025944">
    <property type="entry name" value="Sigma_54_int_dom_CS"/>
</dbReference>
<dbReference type="InterPro" id="IPR025662">
    <property type="entry name" value="Sigma_54_int_dom_ATP-bd_1"/>
</dbReference>
<dbReference type="SUPFAM" id="SSF46689">
    <property type="entry name" value="Homeodomain-like"/>
    <property type="match status" value="1"/>
</dbReference>
<dbReference type="Pfam" id="PF02954">
    <property type="entry name" value="HTH_8"/>
    <property type="match status" value="1"/>
</dbReference>
<dbReference type="GO" id="GO:0006355">
    <property type="term" value="P:regulation of DNA-templated transcription"/>
    <property type="evidence" value="ECO:0007669"/>
    <property type="project" value="InterPro"/>
</dbReference>
<evidence type="ECO:0000256" key="3">
    <source>
        <dbReference type="ARBA" id="ARBA00023015"/>
    </source>
</evidence>
<evidence type="ECO:0000256" key="1">
    <source>
        <dbReference type="ARBA" id="ARBA00022741"/>
    </source>
</evidence>
<sequence>MSSRAHEKQTEIILDSIADGVFTVDAQWRITSFNRSAEKITGIPREEALGRHCWDVFRASICESECSLRRTMETGRPVLNQTIFIVNSAGDRIPVSISTALLREDGRVIGGVESFRDLSVVEELRKELKGRQSFFDIISKNKEMQRLFGVLEQVSESDATVLLVGESGTGKELFAKAIHSLSPRRNGPMVALNCAALPDSLLESELFGYEAGAFTDAKKDKPGRLALAEGGTLFLDEIGDVSPALQVRLLRVLQEKTYEPLGGTTSRRADVRIVAATNRELEELVREGRFRQDLYYRINVIKLRLPPLRSRKEDIPLLVEFFIKKFNRLSGKEIQGLSPEVLPILMAHHFPGNIRELENIIEYATVVCKSGFIGLEHLPEYLFPRKWRARDNRSQKTFDPDMSFEDMERSFILTALREKNWSRKETAQRLGMHPSTLWRKMIKLKIDAPHQRGKRDFPKAE</sequence>
<dbReference type="PROSITE" id="PS50045">
    <property type="entry name" value="SIGMA54_INTERACT_4"/>
    <property type="match status" value="1"/>
</dbReference>
<dbReference type="PROSITE" id="PS50112">
    <property type="entry name" value="PAS"/>
    <property type="match status" value="1"/>
</dbReference>
<keyword evidence="3" id="KW-0805">Transcription regulation</keyword>
<evidence type="ECO:0000259" key="6">
    <source>
        <dbReference type="PROSITE" id="PS50045"/>
    </source>
</evidence>
<evidence type="ECO:0000256" key="5">
    <source>
        <dbReference type="ARBA" id="ARBA00023163"/>
    </source>
</evidence>
<dbReference type="SUPFAM" id="SSF55785">
    <property type="entry name" value="PYP-like sensor domain (PAS domain)"/>
    <property type="match status" value="1"/>
</dbReference>
<evidence type="ECO:0000256" key="4">
    <source>
        <dbReference type="ARBA" id="ARBA00023125"/>
    </source>
</evidence>
<dbReference type="SMART" id="SM00091">
    <property type="entry name" value="PAS"/>
    <property type="match status" value="1"/>
</dbReference>
<dbReference type="PANTHER" id="PTHR32071:SF57">
    <property type="entry name" value="C4-DICARBOXYLATE TRANSPORT TRANSCRIPTIONAL REGULATORY PROTEIN DCTD"/>
    <property type="match status" value="1"/>
</dbReference>
<organism evidence="8">
    <name type="scientific">Uncultured Desulfatiglans sp</name>
    <dbReference type="NCBI Taxonomy" id="1748965"/>
    <lineage>
        <taxon>Bacteria</taxon>
        <taxon>Pseudomonadati</taxon>
        <taxon>Thermodesulfobacteriota</taxon>
        <taxon>Desulfobacteria</taxon>
        <taxon>Desulfatiglandales</taxon>
        <taxon>Desulfatiglandaceae</taxon>
        <taxon>Desulfatiglans</taxon>
        <taxon>environmental samples</taxon>
    </lineage>
</organism>
<dbReference type="InterPro" id="IPR002197">
    <property type="entry name" value="HTH_Fis"/>
</dbReference>
<dbReference type="GO" id="GO:0005524">
    <property type="term" value="F:ATP binding"/>
    <property type="evidence" value="ECO:0007669"/>
    <property type="project" value="UniProtKB-KW"/>
</dbReference>
<dbReference type="SUPFAM" id="SSF52540">
    <property type="entry name" value="P-loop containing nucleoside triphosphate hydrolases"/>
    <property type="match status" value="1"/>
</dbReference>
<dbReference type="NCBIfam" id="TIGR00229">
    <property type="entry name" value="sensory_box"/>
    <property type="match status" value="1"/>
</dbReference>
<reference evidence="8" key="1">
    <citation type="submission" date="2018-07" db="EMBL/GenBank/DDBJ databases">
        <authorList>
            <consortium name="Genoscope - CEA"/>
            <person name="William W."/>
        </authorList>
    </citation>
    <scope>NUCLEOTIDE SEQUENCE</scope>
    <source>
        <strain evidence="8">IK1</strain>
    </source>
</reference>
<dbReference type="InterPro" id="IPR058031">
    <property type="entry name" value="AAA_lid_NorR"/>
</dbReference>
<dbReference type="FunFam" id="3.40.50.300:FF:000006">
    <property type="entry name" value="DNA-binding transcriptional regulator NtrC"/>
    <property type="match status" value="1"/>
</dbReference>
<dbReference type="Pfam" id="PF13426">
    <property type="entry name" value="PAS_9"/>
    <property type="match status" value="1"/>
</dbReference>
<dbReference type="CDD" id="cd00130">
    <property type="entry name" value="PAS"/>
    <property type="match status" value="1"/>
</dbReference>
<keyword evidence="2" id="KW-0067">ATP-binding</keyword>
<dbReference type="EMBL" id="UPXX01000013">
    <property type="protein sequence ID" value="VBB42284.1"/>
    <property type="molecule type" value="Genomic_DNA"/>
</dbReference>
<proteinExistence type="predicted"/>
<dbReference type="InterPro" id="IPR003593">
    <property type="entry name" value="AAA+_ATPase"/>
</dbReference>
<dbReference type="InterPro" id="IPR027417">
    <property type="entry name" value="P-loop_NTPase"/>
</dbReference>
<evidence type="ECO:0000313" key="8">
    <source>
        <dbReference type="EMBL" id="VBB42284.1"/>
    </source>
</evidence>
<dbReference type="InterPro" id="IPR025943">
    <property type="entry name" value="Sigma_54_int_dom_ATP-bd_2"/>
</dbReference>
<dbReference type="InterPro" id="IPR000014">
    <property type="entry name" value="PAS"/>
</dbReference>
<keyword evidence="4" id="KW-0238">DNA-binding</keyword>
<accession>A0A653A2P8</accession>
<dbReference type="SMART" id="SM00382">
    <property type="entry name" value="AAA"/>
    <property type="match status" value="1"/>
</dbReference>
<dbReference type="PROSITE" id="PS00675">
    <property type="entry name" value="SIGMA54_INTERACT_1"/>
    <property type="match status" value="1"/>
</dbReference>
<dbReference type="PROSITE" id="PS00688">
    <property type="entry name" value="SIGMA54_INTERACT_3"/>
    <property type="match status" value="1"/>
</dbReference>
<keyword evidence="5" id="KW-0804">Transcription</keyword>
<dbReference type="InterPro" id="IPR002078">
    <property type="entry name" value="Sigma_54_int"/>
</dbReference>